<proteinExistence type="predicted"/>
<dbReference type="EMBL" id="JAAXOT010000028">
    <property type="protein sequence ID" value="NKY60774.1"/>
    <property type="molecule type" value="Genomic_DNA"/>
</dbReference>
<gene>
    <name evidence="1" type="ORF">HGA15_32490</name>
</gene>
<name>A0A846YTH1_9NOCA</name>
<keyword evidence="2" id="KW-1185">Reference proteome</keyword>
<dbReference type="Proteomes" id="UP000570678">
    <property type="component" value="Unassembled WGS sequence"/>
</dbReference>
<sequence length="166" mass="19253">MKVYLVHEYLGYGEEPVRHVFDNLETAEEYSRLINHGSTDEVGEWDVLSGLPERWEVWTARGSFWLDELEVEPSFSSSSEIVWEEPADVLQSRVHRRRERRDPYTLSELMEMRRTFQYLPAFDAVREVGPSEVPNHCAVVVWGVGRDRVEAACREKLAELRAEAAA</sequence>
<dbReference type="RefSeq" id="WP_062979869.1">
    <property type="nucleotide sequence ID" value="NZ_JAAXOT010000028.1"/>
</dbReference>
<evidence type="ECO:0000313" key="1">
    <source>
        <dbReference type="EMBL" id="NKY60774.1"/>
    </source>
</evidence>
<protein>
    <submittedName>
        <fullName evidence="1">Uncharacterized protein</fullName>
    </submittedName>
</protein>
<organism evidence="1 2">
    <name type="scientific">Nocardia flavorosea</name>
    <dbReference type="NCBI Taxonomy" id="53429"/>
    <lineage>
        <taxon>Bacteria</taxon>
        <taxon>Bacillati</taxon>
        <taxon>Actinomycetota</taxon>
        <taxon>Actinomycetes</taxon>
        <taxon>Mycobacteriales</taxon>
        <taxon>Nocardiaceae</taxon>
        <taxon>Nocardia</taxon>
    </lineage>
</organism>
<comment type="caution">
    <text evidence="1">The sequence shown here is derived from an EMBL/GenBank/DDBJ whole genome shotgun (WGS) entry which is preliminary data.</text>
</comment>
<dbReference type="AlphaFoldDB" id="A0A846YTH1"/>
<evidence type="ECO:0000313" key="2">
    <source>
        <dbReference type="Proteomes" id="UP000570678"/>
    </source>
</evidence>
<accession>A0A846YTH1</accession>
<reference evidence="1 2" key="1">
    <citation type="submission" date="2020-04" db="EMBL/GenBank/DDBJ databases">
        <title>MicrobeNet Type strains.</title>
        <authorList>
            <person name="Nicholson A.C."/>
        </authorList>
    </citation>
    <scope>NUCLEOTIDE SEQUENCE [LARGE SCALE GENOMIC DNA]</scope>
    <source>
        <strain evidence="1 2">JCM 3332</strain>
    </source>
</reference>